<gene>
    <name evidence="2" type="ORF">ACFP2T_37580</name>
</gene>
<reference evidence="3" key="1">
    <citation type="journal article" date="2019" name="Int. J. Syst. Evol. Microbiol.">
        <title>The Global Catalogue of Microorganisms (GCM) 10K type strain sequencing project: providing services to taxonomists for standard genome sequencing and annotation.</title>
        <authorList>
            <consortium name="The Broad Institute Genomics Platform"/>
            <consortium name="The Broad Institute Genome Sequencing Center for Infectious Disease"/>
            <person name="Wu L."/>
            <person name="Ma J."/>
        </authorList>
    </citation>
    <scope>NUCLEOTIDE SEQUENCE [LARGE SCALE GENOMIC DNA]</scope>
    <source>
        <strain evidence="3">ZS-35-S2</strain>
    </source>
</reference>
<feature type="region of interest" description="Disordered" evidence="1">
    <location>
        <begin position="683"/>
        <end position="708"/>
    </location>
</feature>
<evidence type="ECO:0000256" key="1">
    <source>
        <dbReference type="SAM" id="MobiDB-lite"/>
    </source>
</evidence>
<sequence>MTTPSVDRHVQHANDEDIPLDREGFLDLDGTTGIILVRDLAGSSESFVLLASGGVGKSTVLKELRAYEDGCVVDLRDREKAEIGQVVAEAVATGRPIYLDALDEAVPGESGLFRVLGREMSRPEAQSVRWRLACRPAAWNGAALPPITKLRLLPLTRDAARQLLASIKVEEDFLDAIITTGPSRLSGSLLHFVAAAKRWQEQRRLPARRVDALEYEVARLLAEREDERPPLRVPADLRRRAAGRLAAITVFCGAGRLAFRTDPASSILAISDLPSRPEPDRPDATIGREVYEEVVASALFDAVSDKTVAFRHQEYADYLAARYVTDRSPVRAQLAVLLGLADGVLPQAMSSIAAWLVALRPDLTDMLMPANALALAESEVDLPPAAREAVVTALLSNAQAANIRPERGLDLSALVHPDLERQLSEHVATGMQHPAEVWWVCRLALAGQVTTIASEALAMALNPRWLPWARRTAIAVVTELGTDVERSALRSRLELDEQADPDDELRAGLLDGLYPQALATTELLALLTPPRNPRFIGHYQKFLEDFVGRVPAIDLPEVLAWAVAAVAGTVSTDRHFDRLAVRTVERAFAFSDDLAVGDALAEALIRLVFRLRRPWPWAQDDVRRRRVAIAVAERLDEPQWYLLIRTGLITESDIAWLLDQAASPLTKAQDVLVKCLHQLNAKAAATPEEPNDDEEDQEESDADGEAHEQLKTTISRAQDDVTAWWLVSLALATTGSSWCSCDLTERPGWSLLDEDDRKEVLDLGLRYVLTHKPAPDEWLGKAKVTRAVLRDWSGTYLLTTLAKHDPGRLGAVPSAVWSTWAPVIAGAWAHDRRELLKTLVALAPASARAAILETLRRVLELREEWSPSPLYEVFLPELVPVLMEHLRQRRYADDQNVSVLNFLVEHAPASATEACRDLAVDDGSMLAREARRHLAAVEPEALVDQLTEHVADRGTLLARVQGLDPERLDDGRLARLARLLFDRFPFDSDPPLTSYWGDSPEHDTARLRNVTVQLLSMRGLVTDLTLLATSRSPIEREFIGEHLRRARQVVADSTLARPMPAQLLDLLGRSDVRLIRGAGDLLQVVQDHLGELQHYLSRTGGFRELWSSDGKKPASEDDVSDWVRRRFMERLGGGSLIDREIQVERRKIAGVGTRIDLTVSASTATAPVAAARVVVEAKLVGNRELLTGLQDQLVQRYLEADGLQHGVFLVYWVRCDQRPTKWSKVHPSKERLVDELQQLADVVAPRYQVRPFVLDISWPT</sequence>
<accession>A0ABW1KJG6</accession>
<evidence type="ECO:0008006" key="4">
    <source>
        <dbReference type="Google" id="ProtNLM"/>
    </source>
</evidence>
<evidence type="ECO:0000313" key="3">
    <source>
        <dbReference type="Proteomes" id="UP001596203"/>
    </source>
</evidence>
<comment type="caution">
    <text evidence="2">The sequence shown here is derived from an EMBL/GenBank/DDBJ whole genome shotgun (WGS) entry which is preliminary data.</text>
</comment>
<evidence type="ECO:0000313" key="2">
    <source>
        <dbReference type="EMBL" id="MFC6021861.1"/>
    </source>
</evidence>
<dbReference type="RefSeq" id="WP_377430618.1">
    <property type="nucleotide sequence ID" value="NZ_JBHSPR010000053.1"/>
</dbReference>
<feature type="compositionally biased region" description="Acidic residues" evidence="1">
    <location>
        <begin position="689"/>
        <end position="703"/>
    </location>
</feature>
<name>A0ABW1KJG6_9ACTN</name>
<dbReference type="EMBL" id="JBHSPR010000053">
    <property type="protein sequence ID" value="MFC6021861.1"/>
    <property type="molecule type" value="Genomic_DNA"/>
</dbReference>
<keyword evidence="3" id="KW-1185">Reference proteome</keyword>
<proteinExistence type="predicted"/>
<dbReference type="Proteomes" id="UP001596203">
    <property type="component" value="Unassembled WGS sequence"/>
</dbReference>
<protein>
    <recommendedName>
        <fullName evidence="4">ATP-binding protein</fullName>
    </recommendedName>
</protein>
<organism evidence="2 3">
    <name type="scientific">Plantactinospora solaniradicis</name>
    <dbReference type="NCBI Taxonomy" id="1723736"/>
    <lineage>
        <taxon>Bacteria</taxon>
        <taxon>Bacillati</taxon>
        <taxon>Actinomycetota</taxon>
        <taxon>Actinomycetes</taxon>
        <taxon>Micromonosporales</taxon>
        <taxon>Micromonosporaceae</taxon>
        <taxon>Plantactinospora</taxon>
    </lineage>
</organism>